<evidence type="ECO:0000256" key="5">
    <source>
        <dbReference type="SAM" id="MobiDB-lite"/>
    </source>
</evidence>
<evidence type="ECO:0000256" key="3">
    <source>
        <dbReference type="ARBA" id="ARBA00022833"/>
    </source>
</evidence>
<dbReference type="Pfam" id="PF04032">
    <property type="entry name" value="Rpr2"/>
    <property type="match status" value="1"/>
</dbReference>
<dbReference type="GO" id="GO:0046872">
    <property type="term" value="F:metal ion binding"/>
    <property type="evidence" value="ECO:0007669"/>
    <property type="project" value="UniProtKB-KW"/>
</dbReference>
<evidence type="ECO:0000313" key="7">
    <source>
        <dbReference type="Proteomes" id="UP001295740"/>
    </source>
</evidence>
<feature type="compositionally biased region" description="Polar residues" evidence="5">
    <location>
        <begin position="31"/>
        <end position="43"/>
    </location>
</feature>
<feature type="region of interest" description="Disordered" evidence="5">
    <location>
        <begin position="137"/>
        <end position="178"/>
    </location>
</feature>
<organism evidence="6 7">
    <name type="scientific">Anthostomella pinea</name>
    <dbReference type="NCBI Taxonomy" id="933095"/>
    <lineage>
        <taxon>Eukaryota</taxon>
        <taxon>Fungi</taxon>
        <taxon>Dikarya</taxon>
        <taxon>Ascomycota</taxon>
        <taxon>Pezizomycotina</taxon>
        <taxon>Sordariomycetes</taxon>
        <taxon>Xylariomycetidae</taxon>
        <taxon>Xylariales</taxon>
        <taxon>Xylariaceae</taxon>
        <taxon>Anthostomella</taxon>
    </lineage>
</organism>
<keyword evidence="3" id="KW-0862">Zinc</keyword>
<dbReference type="AlphaFoldDB" id="A0AAI8VFY3"/>
<keyword evidence="2" id="KW-0479">Metal-binding</keyword>
<feature type="compositionally biased region" description="Basic and acidic residues" evidence="5">
    <location>
        <begin position="153"/>
        <end position="171"/>
    </location>
</feature>
<sequence>MAKSKAGSVPNRHIYSRISYLYQAATYLESHNTKQSPAHSSPTADDETGQLGGQELPPTAQASQTLSRRLLTDLRTTSLKSQIRLSRAMKHTICKFCDSLLVEGETSTSTVENTSKGGKKPWADVLVVKCNSCERAKRYPVGAPRQKRRPVRPTREQESDEKAPTLPKDDVDVVMEEG</sequence>
<dbReference type="Proteomes" id="UP001295740">
    <property type="component" value="Unassembled WGS sequence"/>
</dbReference>
<evidence type="ECO:0000256" key="4">
    <source>
        <dbReference type="ARBA" id="ARBA00038402"/>
    </source>
</evidence>
<evidence type="ECO:0000256" key="1">
    <source>
        <dbReference type="ARBA" id="ARBA00022694"/>
    </source>
</evidence>
<comment type="similarity">
    <text evidence="4">Belongs to the eukaryotic/archaeal RNase P protein component 4 family.</text>
</comment>
<accession>A0AAI8VFY3</accession>
<dbReference type="GO" id="GO:0008033">
    <property type="term" value="P:tRNA processing"/>
    <property type="evidence" value="ECO:0007669"/>
    <property type="project" value="UniProtKB-KW"/>
</dbReference>
<name>A0AAI8VFY3_9PEZI</name>
<dbReference type="PANTHER" id="PTHR14742">
    <property type="entry name" value="RIBONUCLEASE P SUBUNIT P21"/>
    <property type="match status" value="1"/>
</dbReference>
<comment type="caution">
    <text evidence="6">The sequence shown here is derived from an EMBL/GenBank/DDBJ whole genome shotgun (WGS) entry which is preliminary data.</text>
</comment>
<keyword evidence="1" id="KW-0819">tRNA processing</keyword>
<dbReference type="Gene3D" id="6.20.50.20">
    <property type="match status" value="1"/>
</dbReference>
<proteinExistence type="inferred from homology"/>
<feature type="region of interest" description="Disordered" evidence="5">
    <location>
        <begin position="31"/>
        <end position="64"/>
    </location>
</feature>
<protein>
    <submittedName>
        <fullName evidence="6">Uu.00g116130.m01.CDS01</fullName>
    </submittedName>
</protein>
<dbReference type="PANTHER" id="PTHR14742:SF0">
    <property type="entry name" value="RIBONUCLEASE P PROTEIN SUBUNIT P21"/>
    <property type="match status" value="1"/>
</dbReference>
<reference evidence="6" key="1">
    <citation type="submission" date="2023-10" db="EMBL/GenBank/DDBJ databases">
        <authorList>
            <person name="Hackl T."/>
        </authorList>
    </citation>
    <scope>NUCLEOTIDE SEQUENCE</scope>
</reference>
<dbReference type="InterPro" id="IPR007175">
    <property type="entry name" value="Rpr2/Snm1/Rpp21"/>
</dbReference>
<evidence type="ECO:0000256" key="2">
    <source>
        <dbReference type="ARBA" id="ARBA00022723"/>
    </source>
</evidence>
<dbReference type="EMBL" id="CAUWAG010000006">
    <property type="protein sequence ID" value="CAJ2504219.1"/>
    <property type="molecule type" value="Genomic_DNA"/>
</dbReference>
<dbReference type="GO" id="GO:0005655">
    <property type="term" value="C:nucleolar ribonuclease P complex"/>
    <property type="evidence" value="ECO:0007669"/>
    <property type="project" value="TreeGrafter"/>
</dbReference>
<evidence type="ECO:0000313" key="6">
    <source>
        <dbReference type="EMBL" id="CAJ2504219.1"/>
    </source>
</evidence>
<gene>
    <name evidence="6" type="ORF">KHLLAP_LOCUS4687</name>
</gene>
<keyword evidence="7" id="KW-1185">Reference proteome</keyword>